<evidence type="ECO:0000313" key="3">
    <source>
        <dbReference type="Proteomes" id="UP000078542"/>
    </source>
</evidence>
<keyword evidence="1" id="KW-0732">Signal</keyword>
<name>A0A195CS25_9HYME</name>
<proteinExistence type="predicted"/>
<protein>
    <recommendedName>
        <fullName evidence="4">DUF4794 domain-containing protein</fullName>
    </recommendedName>
</protein>
<dbReference type="AlphaFoldDB" id="A0A195CS25"/>
<evidence type="ECO:0000313" key="2">
    <source>
        <dbReference type="EMBL" id="KYN03538.1"/>
    </source>
</evidence>
<reference evidence="2 3" key="1">
    <citation type="submission" date="2016-03" db="EMBL/GenBank/DDBJ databases">
        <title>Cyphomyrmex costatus WGS genome.</title>
        <authorList>
            <person name="Nygaard S."/>
            <person name="Hu H."/>
            <person name="Boomsma J."/>
            <person name="Zhang G."/>
        </authorList>
    </citation>
    <scope>NUCLEOTIDE SEQUENCE [LARGE SCALE GENOMIC DNA]</scope>
    <source>
        <strain evidence="2">MS0001</strain>
        <tissue evidence="2">Whole body</tissue>
    </source>
</reference>
<dbReference type="Proteomes" id="UP000078542">
    <property type="component" value="Unassembled WGS sequence"/>
</dbReference>
<evidence type="ECO:0000256" key="1">
    <source>
        <dbReference type="SAM" id="SignalP"/>
    </source>
</evidence>
<evidence type="ECO:0008006" key="4">
    <source>
        <dbReference type="Google" id="ProtNLM"/>
    </source>
</evidence>
<gene>
    <name evidence="2" type="ORF">ALC62_05665</name>
</gene>
<dbReference type="EMBL" id="KQ977329">
    <property type="protein sequence ID" value="KYN03538.1"/>
    <property type="molecule type" value="Genomic_DNA"/>
</dbReference>
<feature type="signal peptide" evidence="1">
    <location>
        <begin position="1"/>
        <end position="24"/>
    </location>
</feature>
<keyword evidence="3" id="KW-1185">Reference proteome</keyword>
<sequence>MMAVFKLQFFIIIIVCFYSESSYGFKLPYGGAKIITYGEPCQSPRYLPVSIEVPAKPVTEFDLLESYNQQQPKLKLNYRAISYTKSIPDQPRREYPISVQTEVPQPSKIIMPDRLQDKSYTYNIQTLPPPSVPISRRYDFDFQVPDSSPSSISVPTPQSVKLLTGLTSKIDRIIIPACQETSSSCNCNAA</sequence>
<organism evidence="2 3">
    <name type="scientific">Cyphomyrmex costatus</name>
    <dbReference type="NCBI Taxonomy" id="456900"/>
    <lineage>
        <taxon>Eukaryota</taxon>
        <taxon>Metazoa</taxon>
        <taxon>Ecdysozoa</taxon>
        <taxon>Arthropoda</taxon>
        <taxon>Hexapoda</taxon>
        <taxon>Insecta</taxon>
        <taxon>Pterygota</taxon>
        <taxon>Neoptera</taxon>
        <taxon>Endopterygota</taxon>
        <taxon>Hymenoptera</taxon>
        <taxon>Apocrita</taxon>
        <taxon>Aculeata</taxon>
        <taxon>Formicoidea</taxon>
        <taxon>Formicidae</taxon>
        <taxon>Myrmicinae</taxon>
        <taxon>Cyphomyrmex</taxon>
    </lineage>
</organism>
<feature type="chain" id="PRO_5008270136" description="DUF4794 domain-containing protein" evidence="1">
    <location>
        <begin position="25"/>
        <end position="190"/>
    </location>
</feature>
<accession>A0A195CS25</accession>